<reference evidence="2 3" key="1">
    <citation type="journal article" date="2018" name="Int. J. Syst. Evol. Microbiol.">
        <title>Pseudooceanicola lipolyticus sp. nov., a marine alphaproteobacterium, reclassification of Oceanicola flagellatus as Pseudooceanicola flagellatus comb. nov. and emended description of the genus Pseudooceanicola.</title>
        <authorList>
            <person name="Huang M.-M."/>
            <person name="Guo L.-L."/>
            <person name="Wu Y.-H."/>
            <person name="Lai Q.-L."/>
            <person name="Shao Z.-Z."/>
            <person name="Wang C.-S."/>
            <person name="Wu M."/>
            <person name="Xu X.-W."/>
        </authorList>
    </citation>
    <scope>NUCLEOTIDE SEQUENCE [LARGE SCALE GENOMIC DNA]</scope>
    <source>
        <strain evidence="2 3">157</strain>
    </source>
</reference>
<protein>
    <submittedName>
        <fullName evidence="2">Aldehyde dehydrogenase (NADP(+))</fullName>
    </submittedName>
</protein>
<dbReference type="EMBL" id="PGTB01000288">
    <property type="protein sequence ID" value="PJE33906.1"/>
    <property type="molecule type" value="Genomic_DNA"/>
</dbReference>
<dbReference type="SUPFAM" id="SSF53720">
    <property type="entry name" value="ALDH-like"/>
    <property type="match status" value="1"/>
</dbReference>
<dbReference type="Gene3D" id="3.40.605.10">
    <property type="entry name" value="Aldehyde Dehydrogenase, Chain A, domain 1"/>
    <property type="match status" value="1"/>
</dbReference>
<organism evidence="2 3">
    <name type="scientific">Pseudooceanicola lipolyticus</name>
    <dbReference type="NCBI Taxonomy" id="2029104"/>
    <lineage>
        <taxon>Bacteria</taxon>
        <taxon>Pseudomonadati</taxon>
        <taxon>Pseudomonadota</taxon>
        <taxon>Alphaproteobacteria</taxon>
        <taxon>Rhodobacterales</taxon>
        <taxon>Paracoccaceae</taxon>
        <taxon>Pseudooceanicola</taxon>
    </lineage>
</organism>
<feature type="non-terminal residue" evidence="2">
    <location>
        <position position="70"/>
    </location>
</feature>
<keyword evidence="1" id="KW-0560">Oxidoreductase</keyword>
<dbReference type="GO" id="GO:0016491">
    <property type="term" value="F:oxidoreductase activity"/>
    <property type="evidence" value="ECO:0007669"/>
    <property type="project" value="UniProtKB-KW"/>
</dbReference>
<evidence type="ECO:0000313" key="3">
    <source>
        <dbReference type="Proteomes" id="UP000231553"/>
    </source>
</evidence>
<evidence type="ECO:0000313" key="2">
    <source>
        <dbReference type="EMBL" id="PJE33906.1"/>
    </source>
</evidence>
<name>A0A2M8ITQ0_9RHOB</name>
<dbReference type="AlphaFoldDB" id="A0A2M8ITQ0"/>
<dbReference type="Proteomes" id="UP000231553">
    <property type="component" value="Unassembled WGS sequence"/>
</dbReference>
<comment type="caution">
    <text evidence="2">The sequence shown here is derived from an EMBL/GenBank/DDBJ whole genome shotgun (WGS) entry which is preliminary data.</text>
</comment>
<dbReference type="InterPro" id="IPR016162">
    <property type="entry name" value="Ald_DH_N"/>
</dbReference>
<accession>A0A2M8ITQ0</accession>
<sequence length="70" mass="7384">MDGTPLNFTPHGKHLIAGDWVAGEATFPSEPAEGPAHDFAVGTPALVDRACAAAEAAFWRYGYCPRAVRA</sequence>
<evidence type="ECO:0000256" key="1">
    <source>
        <dbReference type="ARBA" id="ARBA00023002"/>
    </source>
</evidence>
<dbReference type="InterPro" id="IPR016161">
    <property type="entry name" value="Ald_DH/histidinol_DH"/>
</dbReference>
<gene>
    <name evidence="2" type="ORF">CVM52_25025</name>
</gene>
<proteinExistence type="predicted"/>
<keyword evidence="3" id="KW-1185">Reference proteome</keyword>